<evidence type="ECO:0000313" key="3">
    <source>
        <dbReference type="EMBL" id="KAK1669037.1"/>
    </source>
</evidence>
<dbReference type="SMART" id="SM00558">
    <property type="entry name" value="JmjC"/>
    <property type="match status" value="1"/>
</dbReference>
<name>A0AAD8WNK0_LOLMU</name>
<dbReference type="EMBL" id="JAUUTY010000003">
    <property type="protein sequence ID" value="KAK1669037.1"/>
    <property type="molecule type" value="Genomic_DNA"/>
</dbReference>
<dbReference type="PANTHER" id="PTHR10694:SF38">
    <property type="entry name" value="LYSINE-SPECIFIC DEMETHYLASE REF6"/>
    <property type="match status" value="1"/>
</dbReference>
<dbReference type="PROSITE" id="PS51183">
    <property type="entry name" value="JMJN"/>
    <property type="match status" value="1"/>
</dbReference>
<evidence type="ECO:0008006" key="5">
    <source>
        <dbReference type="Google" id="ProtNLM"/>
    </source>
</evidence>
<feature type="domain" description="JmjN" evidence="1">
    <location>
        <begin position="26"/>
        <end position="67"/>
    </location>
</feature>
<evidence type="ECO:0000259" key="1">
    <source>
        <dbReference type="PROSITE" id="PS51183"/>
    </source>
</evidence>
<gene>
    <name evidence="3" type="ORF">QYE76_057196</name>
</gene>
<dbReference type="InterPro" id="IPR003349">
    <property type="entry name" value="JmjN"/>
</dbReference>
<evidence type="ECO:0000313" key="4">
    <source>
        <dbReference type="Proteomes" id="UP001231189"/>
    </source>
</evidence>
<proteinExistence type="predicted"/>
<dbReference type="AlphaFoldDB" id="A0AAD8WNK0"/>
<dbReference type="PROSITE" id="PS51184">
    <property type="entry name" value="JMJC"/>
    <property type="match status" value="1"/>
</dbReference>
<dbReference type="GO" id="GO:0010468">
    <property type="term" value="P:regulation of gene expression"/>
    <property type="evidence" value="ECO:0007669"/>
    <property type="project" value="TreeGrafter"/>
</dbReference>
<dbReference type="Pfam" id="PF02373">
    <property type="entry name" value="JmjC"/>
    <property type="match status" value="1"/>
</dbReference>
<keyword evidence="4" id="KW-1185">Reference proteome</keyword>
<dbReference type="Gene3D" id="2.60.120.650">
    <property type="entry name" value="Cupin"/>
    <property type="match status" value="1"/>
</dbReference>
<reference evidence="3" key="1">
    <citation type="submission" date="2023-07" db="EMBL/GenBank/DDBJ databases">
        <title>A chromosome-level genome assembly of Lolium multiflorum.</title>
        <authorList>
            <person name="Chen Y."/>
            <person name="Copetti D."/>
            <person name="Kolliker R."/>
            <person name="Studer B."/>
        </authorList>
    </citation>
    <scope>NUCLEOTIDE SEQUENCE</scope>
    <source>
        <strain evidence="3">02402/16</strain>
        <tissue evidence="3">Leaf</tissue>
    </source>
</reference>
<protein>
    <recommendedName>
        <fullName evidence="5">JmjC domain-containing protein</fullName>
    </recommendedName>
</protein>
<feature type="domain" description="JmjC" evidence="2">
    <location>
        <begin position="196"/>
        <end position="310"/>
    </location>
</feature>
<sequence length="310" mass="33194">MPSSPPPPPGPSGELVPPWLRALPLAPEFHPTEAEFADPVAYILKIEPAAAPYGICKVVPPCAQPPRKTTLANLARSFSALPSSSPATAPSFPARHQYVGLYARRPLPAVQTAWLSARRYTLQQFESRAAAARGPLLARLGVPASKHLSPLDHDALFWRAAAADRPATVDYASDLPGSGFSSAPSSRAAAQRHVGDTAWNLRAAARSPGSLLRFARDEVPGVTTPMLYVAMLFSWFAWHVEDHDLHSLNYMHFGAAKTWYGVPRDAALAFEDVVRLRGYAGEVNPVGEADAPFVSTSSSVSSSAVLPIAM</sequence>
<dbReference type="Proteomes" id="UP001231189">
    <property type="component" value="Unassembled WGS sequence"/>
</dbReference>
<dbReference type="Pfam" id="PF02375">
    <property type="entry name" value="JmjN"/>
    <property type="match status" value="1"/>
</dbReference>
<dbReference type="InterPro" id="IPR003347">
    <property type="entry name" value="JmjC_dom"/>
</dbReference>
<dbReference type="GO" id="GO:0005634">
    <property type="term" value="C:nucleus"/>
    <property type="evidence" value="ECO:0007669"/>
    <property type="project" value="TreeGrafter"/>
</dbReference>
<evidence type="ECO:0000259" key="2">
    <source>
        <dbReference type="PROSITE" id="PS51184"/>
    </source>
</evidence>
<accession>A0AAD8WNK0</accession>
<comment type="caution">
    <text evidence="3">The sequence shown here is derived from an EMBL/GenBank/DDBJ whole genome shotgun (WGS) entry which is preliminary data.</text>
</comment>
<dbReference type="SUPFAM" id="SSF51197">
    <property type="entry name" value="Clavaminate synthase-like"/>
    <property type="match status" value="1"/>
</dbReference>
<organism evidence="3 4">
    <name type="scientific">Lolium multiflorum</name>
    <name type="common">Italian ryegrass</name>
    <name type="synonym">Lolium perenne subsp. multiflorum</name>
    <dbReference type="NCBI Taxonomy" id="4521"/>
    <lineage>
        <taxon>Eukaryota</taxon>
        <taxon>Viridiplantae</taxon>
        <taxon>Streptophyta</taxon>
        <taxon>Embryophyta</taxon>
        <taxon>Tracheophyta</taxon>
        <taxon>Spermatophyta</taxon>
        <taxon>Magnoliopsida</taxon>
        <taxon>Liliopsida</taxon>
        <taxon>Poales</taxon>
        <taxon>Poaceae</taxon>
        <taxon>BOP clade</taxon>
        <taxon>Pooideae</taxon>
        <taxon>Poodae</taxon>
        <taxon>Poeae</taxon>
        <taxon>Poeae Chloroplast Group 2 (Poeae type)</taxon>
        <taxon>Loliodinae</taxon>
        <taxon>Loliinae</taxon>
        <taxon>Lolium</taxon>
    </lineage>
</organism>
<dbReference type="SMART" id="SM00545">
    <property type="entry name" value="JmjN"/>
    <property type="match status" value="1"/>
</dbReference>
<dbReference type="PANTHER" id="PTHR10694">
    <property type="entry name" value="LYSINE-SPECIFIC DEMETHYLASE"/>
    <property type="match status" value="1"/>
</dbReference>
<dbReference type="GO" id="GO:0034647">
    <property type="term" value="F:histone H3K4me/H3K4me2/H3K4me3 demethylase activity"/>
    <property type="evidence" value="ECO:0007669"/>
    <property type="project" value="TreeGrafter"/>
</dbReference>
<dbReference type="GO" id="GO:0000785">
    <property type="term" value="C:chromatin"/>
    <property type="evidence" value="ECO:0007669"/>
    <property type="project" value="TreeGrafter"/>
</dbReference>